<organism evidence="1">
    <name type="scientific">marine metagenome</name>
    <dbReference type="NCBI Taxonomy" id="408172"/>
    <lineage>
        <taxon>unclassified sequences</taxon>
        <taxon>metagenomes</taxon>
        <taxon>ecological metagenomes</taxon>
    </lineage>
</organism>
<gene>
    <name evidence="1" type="ORF">METZ01_LOCUS324294</name>
</gene>
<accession>A0A382PF61</accession>
<name>A0A382PF61_9ZZZZ</name>
<proteinExistence type="predicted"/>
<protein>
    <submittedName>
        <fullName evidence="1">Uncharacterized protein</fullName>
    </submittedName>
</protein>
<sequence length="44" mass="4902">VVTGESDIEEVCALRDRYKLNPARVLLMPEGRTPDALKKESMAV</sequence>
<evidence type="ECO:0000313" key="1">
    <source>
        <dbReference type="EMBL" id="SVC71440.1"/>
    </source>
</evidence>
<reference evidence="1" key="1">
    <citation type="submission" date="2018-05" db="EMBL/GenBank/DDBJ databases">
        <authorList>
            <person name="Lanie J.A."/>
            <person name="Ng W.-L."/>
            <person name="Kazmierczak K.M."/>
            <person name="Andrzejewski T.M."/>
            <person name="Davidsen T.M."/>
            <person name="Wayne K.J."/>
            <person name="Tettelin H."/>
            <person name="Glass J.I."/>
            <person name="Rusch D."/>
            <person name="Podicherti R."/>
            <person name="Tsui H.-C.T."/>
            <person name="Winkler M.E."/>
        </authorList>
    </citation>
    <scope>NUCLEOTIDE SEQUENCE</scope>
</reference>
<dbReference type="EMBL" id="UINC01106641">
    <property type="protein sequence ID" value="SVC71440.1"/>
    <property type="molecule type" value="Genomic_DNA"/>
</dbReference>
<feature type="non-terminal residue" evidence="1">
    <location>
        <position position="1"/>
    </location>
</feature>
<dbReference type="AlphaFoldDB" id="A0A382PF61"/>